<feature type="compositionally biased region" description="Low complexity" evidence="8">
    <location>
        <begin position="411"/>
        <end position="447"/>
    </location>
</feature>
<gene>
    <name evidence="10" type="ORF">B9479_007660</name>
</gene>
<evidence type="ECO:0000256" key="5">
    <source>
        <dbReference type="ARBA" id="ARBA00022989"/>
    </source>
</evidence>
<reference evidence="10 11" key="1">
    <citation type="submission" date="2017-05" db="EMBL/GenBank/DDBJ databases">
        <title>The Genome Sequence of Tsuchiyaea wingfieldii DSM 27421.</title>
        <authorList>
            <person name="Cuomo C."/>
            <person name="Passer A."/>
            <person name="Billmyre B."/>
            <person name="Heitman J."/>
        </authorList>
    </citation>
    <scope>NUCLEOTIDE SEQUENCE [LARGE SCALE GENOMIC DNA]</scope>
    <source>
        <strain evidence="10 11">DSM 27421</strain>
    </source>
</reference>
<evidence type="ECO:0000256" key="4">
    <source>
        <dbReference type="ARBA" id="ARBA00022824"/>
    </source>
</evidence>
<keyword evidence="5 9" id="KW-1133">Transmembrane helix</keyword>
<evidence type="ECO:0000256" key="6">
    <source>
        <dbReference type="ARBA" id="ARBA00023098"/>
    </source>
</evidence>
<feature type="compositionally biased region" description="Low complexity" evidence="8">
    <location>
        <begin position="391"/>
        <end position="403"/>
    </location>
</feature>
<dbReference type="Pfam" id="PF10261">
    <property type="entry name" value="FIT"/>
    <property type="match status" value="1"/>
</dbReference>
<comment type="subcellular location">
    <subcellularLocation>
        <location evidence="1">Endoplasmic reticulum membrane</location>
        <topology evidence="1">Multi-pass membrane protein</topology>
    </subcellularLocation>
</comment>
<evidence type="ECO:0000256" key="1">
    <source>
        <dbReference type="ARBA" id="ARBA00004477"/>
    </source>
</evidence>
<keyword evidence="6" id="KW-0443">Lipid metabolism</keyword>
<comment type="caution">
    <text evidence="10">The sequence shown here is derived from an EMBL/GenBank/DDBJ whole genome shotgun (WGS) entry which is preliminary data.</text>
</comment>
<evidence type="ECO:0000313" key="11">
    <source>
        <dbReference type="Proteomes" id="UP000322245"/>
    </source>
</evidence>
<keyword evidence="11" id="KW-1185">Reference proteome</keyword>
<dbReference type="GO" id="GO:0008654">
    <property type="term" value="P:phospholipid biosynthetic process"/>
    <property type="evidence" value="ECO:0007669"/>
    <property type="project" value="TreeGrafter"/>
</dbReference>
<dbReference type="InterPro" id="IPR019388">
    <property type="entry name" value="FIT"/>
</dbReference>
<dbReference type="GO" id="GO:0019915">
    <property type="term" value="P:lipid storage"/>
    <property type="evidence" value="ECO:0007669"/>
    <property type="project" value="InterPro"/>
</dbReference>
<feature type="compositionally biased region" description="Basic and acidic residues" evidence="8">
    <location>
        <begin position="451"/>
        <end position="468"/>
    </location>
</feature>
<feature type="transmembrane region" description="Helical" evidence="9">
    <location>
        <begin position="154"/>
        <end position="172"/>
    </location>
</feature>
<keyword evidence="3" id="KW-0378">Hydrolase</keyword>
<evidence type="ECO:0008006" key="12">
    <source>
        <dbReference type="Google" id="ProtNLM"/>
    </source>
</evidence>
<sequence length="514" mass="55511">MSSPKPPAATPSRHGRSLSTASAASITSFVTPKSEAAQRMSKTSTIQSTSISPKSYLDSVLDHDQLAMAGVVSSLMLCGIMYSLLFDTSLNTSEIHHTHLPLRAAYFARKSNIFNVLFVKRSWAWTSGVYLLHLFSSPRLFSPESPGGSWPRRLGAWAIATSFWALFAKWFFGAGLGDRIIALTGGNCALPIPDGISPELARTTFSKLFTSGLTPAGSERLYLQVPSEYCHGKPITSSHLPELFGRLYQTSNRFADAPGNILGEASNKHESLVPLSRPRWHLGFDISGHSFLLTLCIMLLARELVPVWRSWSSNSKRSSSSSSNPGALGVYHGIVGLLGTALVGIWMWMILMTAVYFHNPPEKLVGLSVGLLASGIINILLPPSPPPSPFNPHTTPTKPLPLHFNVLRPTPSKSSFNPLSLSRSNSSKSATLSRSNSQSQSQSQPGSLPDLSEKGEVDLAGLDEKDFVPKGYNENSARRGSVVDGGIIYEMGNDSFEEDEANGRGSPVGSRKGQ</sequence>
<evidence type="ECO:0000313" key="10">
    <source>
        <dbReference type="EMBL" id="TYJ51750.1"/>
    </source>
</evidence>
<proteinExistence type="predicted"/>
<evidence type="ECO:0000256" key="7">
    <source>
        <dbReference type="ARBA" id="ARBA00023136"/>
    </source>
</evidence>
<protein>
    <recommendedName>
        <fullName evidence="12">FIT family protein scs3</fullName>
    </recommendedName>
</protein>
<dbReference type="AlphaFoldDB" id="A0A5D3AP00"/>
<dbReference type="PANTHER" id="PTHR23129">
    <property type="entry name" value="ACYL-COENZYME A DIPHOSPHATASE FITM2"/>
    <property type="match status" value="1"/>
</dbReference>
<dbReference type="PANTHER" id="PTHR23129:SF0">
    <property type="entry name" value="ACYL-COENZYME A DIPHOSPHATASE FITM2"/>
    <property type="match status" value="1"/>
</dbReference>
<feature type="transmembrane region" description="Helical" evidence="9">
    <location>
        <begin position="66"/>
        <end position="86"/>
    </location>
</feature>
<dbReference type="GO" id="GO:0010945">
    <property type="term" value="F:coenzyme A diphosphatase activity"/>
    <property type="evidence" value="ECO:0007669"/>
    <property type="project" value="InterPro"/>
</dbReference>
<evidence type="ECO:0000256" key="3">
    <source>
        <dbReference type="ARBA" id="ARBA00022801"/>
    </source>
</evidence>
<keyword evidence="7 9" id="KW-0472">Membrane</keyword>
<feature type="region of interest" description="Disordered" evidence="8">
    <location>
        <begin position="1"/>
        <end position="25"/>
    </location>
</feature>
<keyword evidence="2 9" id="KW-0812">Transmembrane</keyword>
<accession>A0A5D3AP00</accession>
<dbReference type="EMBL" id="NIDF01000190">
    <property type="protein sequence ID" value="TYJ51750.1"/>
    <property type="molecule type" value="Genomic_DNA"/>
</dbReference>
<evidence type="ECO:0000256" key="8">
    <source>
        <dbReference type="SAM" id="MobiDB-lite"/>
    </source>
</evidence>
<dbReference type="Proteomes" id="UP000322245">
    <property type="component" value="Unassembled WGS sequence"/>
</dbReference>
<feature type="transmembrane region" description="Helical" evidence="9">
    <location>
        <begin position="330"/>
        <end position="357"/>
    </location>
</feature>
<feature type="region of interest" description="Disordered" evidence="8">
    <location>
        <begin position="387"/>
        <end position="514"/>
    </location>
</feature>
<dbReference type="GO" id="GO:0005789">
    <property type="term" value="C:endoplasmic reticulum membrane"/>
    <property type="evidence" value="ECO:0007669"/>
    <property type="project" value="UniProtKB-SubCell"/>
</dbReference>
<evidence type="ECO:0000256" key="9">
    <source>
        <dbReference type="SAM" id="Phobius"/>
    </source>
</evidence>
<name>A0A5D3AP00_9TREE</name>
<organism evidence="10 11">
    <name type="scientific">Cryptococcus floricola</name>
    <dbReference type="NCBI Taxonomy" id="2591691"/>
    <lineage>
        <taxon>Eukaryota</taxon>
        <taxon>Fungi</taxon>
        <taxon>Dikarya</taxon>
        <taxon>Basidiomycota</taxon>
        <taxon>Agaricomycotina</taxon>
        <taxon>Tremellomycetes</taxon>
        <taxon>Tremellales</taxon>
        <taxon>Cryptococcaceae</taxon>
        <taxon>Cryptococcus</taxon>
    </lineage>
</organism>
<feature type="transmembrane region" description="Helical" evidence="9">
    <location>
        <begin position="113"/>
        <end position="134"/>
    </location>
</feature>
<keyword evidence="4" id="KW-0256">Endoplasmic reticulum</keyword>
<dbReference type="GO" id="GO:0034389">
    <property type="term" value="P:lipid droplet organization"/>
    <property type="evidence" value="ECO:0007669"/>
    <property type="project" value="TreeGrafter"/>
</dbReference>
<evidence type="ECO:0000256" key="2">
    <source>
        <dbReference type="ARBA" id="ARBA00022692"/>
    </source>
</evidence>